<reference evidence="1 2" key="1">
    <citation type="submission" date="2024-03" db="EMBL/GenBank/DDBJ databases">
        <title>Community enrichment and isolation of bacterial strains for fucoidan degradation.</title>
        <authorList>
            <person name="Sichert A."/>
        </authorList>
    </citation>
    <scope>NUCLEOTIDE SEQUENCE [LARGE SCALE GENOMIC DNA]</scope>
    <source>
        <strain evidence="1 2">AS81</strain>
    </source>
</reference>
<protein>
    <submittedName>
        <fullName evidence="1">Transporter substrate-binding domain-containing protein</fullName>
    </submittedName>
</protein>
<dbReference type="SUPFAM" id="SSF53850">
    <property type="entry name" value="Periplasmic binding protein-like II"/>
    <property type="match status" value="1"/>
</dbReference>
<accession>A0ABU9U9V5</accession>
<proteinExistence type="predicted"/>
<evidence type="ECO:0000313" key="1">
    <source>
        <dbReference type="EMBL" id="MEM5553146.1"/>
    </source>
</evidence>
<sequence>MIRNGVNQNNKPSLSANNTLKSPPLNMLSLLFFTWILAFPACAQTKKLKIAIGDDLAPWIHNDGQSGILIDMVKDCLKPTNYKLEFISFPYARRLTAYKMNEVDAVIDINSIVIASESLNGFFTGNIYAYENFAFALSENNFLVKSIPDLERYSLLSWQGAIDRLGSEYEKMAKANPKYLETSRQNNQVRMLFKKRVDFIQLDYQIYNYYKAELIQENEIDAKLDVSSFALFGKSSNGLLFKNETLKDICKSQLEEPMMKRKYKDVSP</sequence>
<dbReference type="Gene3D" id="3.40.190.10">
    <property type="entry name" value="Periplasmic binding protein-like II"/>
    <property type="match status" value="2"/>
</dbReference>
<comment type="caution">
    <text evidence="1">The sequence shown here is derived from an EMBL/GenBank/DDBJ whole genome shotgun (WGS) entry which is preliminary data.</text>
</comment>
<keyword evidence="2" id="KW-1185">Reference proteome</keyword>
<gene>
    <name evidence="1" type="ORF">WNY63_20745</name>
</gene>
<name>A0ABU9U9V5_9GAMM</name>
<dbReference type="RefSeq" id="WP_342884684.1">
    <property type="nucleotide sequence ID" value="NZ_JBBMQU010000067.1"/>
</dbReference>
<organism evidence="1 2">
    <name type="scientific">Pseudoalteromonas neustonica</name>
    <dbReference type="NCBI Taxonomy" id="1840331"/>
    <lineage>
        <taxon>Bacteria</taxon>
        <taxon>Pseudomonadati</taxon>
        <taxon>Pseudomonadota</taxon>
        <taxon>Gammaproteobacteria</taxon>
        <taxon>Alteromonadales</taxon>
        <taxon>Pseudoalteromonadaceae</taxon>
        <taxon>Pseudoalteromonas</taxon>
    </lineage>
</organism>
<evidence type="ECO:0000313" key="2">
    <source>
        <dbReference type="Proteomes" id="UP001388366"/>
    </source>
</evidence>
<dbReference type="EMBL" id="JBBMQU010000067">
    <property type="protein sequence ID" value="MEM5553146.1"/>
    <property type="molecule type" value="Genomic_DNA"/>
</dbReference>
<dbReference type="Proteomes" id="UP001388366">
    <property type="component" value="Unassembled WGS sequence"/>
</dbReference>